<keyword evidence="2" id="KW-0812">Transmembrane</keyword>
<evidence type="ECO:0000313" key="3">
    <source>
        <dbReference type="EMBL" id="QJW35907.1"/>
    </source>
</evidence>
<feature type="compositionally biased region" description="Pro residues" evidence="1">
    <location>
        <begin position="302"/>
        <end position="317"/>
    </location>
</feature>
<evidence type="ECO:0000313" key="4">
    <source>
        <dbReference type="Proteomes" id="UP000451354"/>
    </source>
</evidence>
<keyword evidence="4" id="KW-1185">Reference proteome</keyword>
<reference evidence="4" key="1">
    <citation type="journal article" date="2022" name="Int. J. Syst. Evol. Microbiol.">
        <title>Cellulosimicrobium protaetiae sp. nov., isolated from the gut of the larva of Protaetia brevitarsis seulensis.</title>
        <authorList>
            <person name="Le Han H."/>
            <person name="Nguyen T.T.H."/>
            <person name="Li Z."/>
            <person name="Shin N.R."/>
            <person name="Kim S.G."/>
        </authorList>
    </citation>
    <scope>NUCLEOTIDE SEQUENCE [LARGE SCALE GENOMIC DNA]</scope>
    <source>
        <strain evidence="4">BI34</strain>
    </source>
</reference>
<dbReference type="KEGG" id="cprt:FIC82_006565"/>
<organism evidence="3 4">
    <name type="scientific">Cellulosimicrobium protaetiae</name>
    <dbReference type="NCBI Taxonomy" id="2587808"/>
    <lineage>
        <taxon>Bacteria</taxon>
        <taxon>Bacillati</taxon>
        <taxon>Actinomycetota</taxon>
        <taxon>Actinomycetes</taxon>
        <taxon>Micrococcales</taxon>
        <taxon>Promicromonosporaceae</taxon>
        <taxon>Cellulosimicrobium</taxon>
    </lineage>
</organism>
<accession>A0A6M5UBN4</accession>
<feature type="compositionally biased region" description="Basic and acidic residues" evidence="1">
    <location>
        <begin position="20"/>
        <end position="29"/>
    </location>
</feature>
<feature type="compositionally biased region" description="Low complexity" evidence="1">
    <location>
        <begin position="334"/>
        <end position="344"/>
    </location>
</feature>
<dbReference type="EMBL" id="CP052757">
    <property type="protein sequence ID" value="QJW35907.1"/>
    <property type="molecule type" value="Genomic_DNA"/>
</dbReference>
<dbReference type="RefSeq" id="WP_154797994.1">
    <property type="nucleotide sequence ID" value="NZ_CP052757.1"/>
</dbReference>
<feature type="compositionally biased region" description="Pro residues" evidence="1">
    <location>
        <begin position="345"/>
        <end position="354"/>
    </location>
</feature>
<gene>
    <name evidence="3" type="ORF">FIC82_006565</name>
</gene>
<protein>
    <submittedName>
        <fullName evidence="3">Uncharacterized protein</fullName>
    </submittedName>
</protein>
<feature type="compositionally biased region" description="Low complexity" evidence="1">
    <location>
        <begin position="262"/>
        <end position="273"/>
    </location>
</feature>
<feature type="region of interest" description="Disordered" evidence="1">
    <location>
        <begin position="234"/>
        <end position="354"/>
    </location>
</feature>
<evidence type="ECO:0000256" key="1">
    <source>
        <dbReference type="SAM" id="MobiDB-lite"/>
    </source>
</evidence>
<dbReference type="AlphaFoldDB" id="A0A6M5UBN4"/>
<feature type="compositionally biased region" description="Gly residues" evidence="1">
    <location>
        <begin position="320"/>
        <end position="330"/>
    </location>
</feature>
<feature type="transmembrane region" description="Helical" evidence="2">
    <location>
        <begin position="75"/>
        <end position="92"/>
    </location>
</feature>
<dbReference type="Proteomes" id="UP000451354">
    <property type="component" value="Chromosome"/>
</dbReference>
<keyword evidence="2" id="KW-0472">Membrane</keyword>
<dbReference type="OrthoDB" id="5147837at2"/>
<sequence>MTTPPAPRPDGDDSSAPRPAPHDAGREAGRAAAEPAPAKEREAPARLSLTQVVASSLAAVSTTVLLSYFGTAGTIIGAGIASALTVVANYVYTRSIQKTREQLVPVVGKVVQVTTGGTPRDRATTTTVTTAVASVPRGTVVVQDSPPDAGSTAAVGPDDDATAPGETAVLAEVQAGDDGAPPAPEETQNRWLRLVDRYGRGRVLTVSALALFVVVMGVVLVVELAIGKPISDAVRGVEGSGTTISRERSTGTDTPATPAPSSPAVDPSTVPTQEPAPAPSTTPTDEPTTTPSPDPTDEPTLDPSPEPTTPEPDPPTDPGTGEGTGTGSGEGAEAETGGSTGTSPTPAPSTPPSA</sequence>
<evidence type="ECO:0000256" key="2">
    <source>
        <dbReference type="SAM" id="Phobius"/>
    </source>
</evidence>
<proteinExistence type="predicted"/>
<feature type="transmembrane region" description="Helical" evidence="2">
    <location>
        <begin position="203"/>
        <end position="226"/>
    </location>
</feature>
<feature type="region of interest" description="Disordered" evidence="1">
    <location>
        <begin position="1"/>
        <end position="44"/>
    </location>
</feature>
<feature type="region of interest" description="Disordered" evidence="1">
    <location>
        <begin position="142"/>
        <end position="163"/>
    </location>
</feature>
<feature type="compositionally biased region" description="Low complexity" evidence="1">
    <location>
        <begin position="281"/>
        <end position="291"/>
    </location>
</feature>
<keyword evidence="2" id="KW-1133">Transmembrane helix</keyword>
<name>A0A6M5UBN4_9MICO</name>